<dbReference type="Proteomes" id="UP000616499">
    <property type="component" value="Unassembled WGS sequence"/>
</dbReference>
<gene>
    <name evidence="2" type="ORF">GCM10009425_44010</name>
</gene>
<comment type="caution">
    <text evidence="2">The sequence shown here is derived from an EMBL/GenBank/DDBJ whole genome shotgun (WGS) entry which is preliminary data.</text>
</comment>
<name>A0ABQ2H2B1_9PSED</name>
<dbReference type="Pfam" id="PF11006">
    <property type="entry name" value="DUF2845"/>
    <property type="match status" value="1"/>
</dbReference>
<keyword evidence="3" id="KW-1185">Reference proteome</keyword>
<keyword evidence="1" id="KW-0732">Signal</keyword>
<evidence type="ECO:0000313" key="2">
    <source>
        <dbReference type="EMBL" id="GGM28628.1"/>
    </source>
</evidence>
<feature type="signal peptide" evidence="1">
    <location>
        <begin position="1"/>
        <end position="21"/>
    </location>
</feature>
<protein>
    <recommendedName>
        <fullName evidence="4">DUF2845 domain-containing protein</fullName>
    </recommendedName>
</protein>
<evidence type="ECO:0000256" key="1">
    <source>
        <dbReference type="SAM" id="SignalP"/>
    </source>
</evidence>
<feature type="chain" id="PRO_5047205638" description="DUF2845 domain-containing protein" evidence="1">
    <location>
        <begin position="22"/>
        <end position="97"/>
    </location>
</feature>
<accession>A0ABQ2H2B1</accession>
<dbReference type="RefSeq" id="WP_188868274.1">
    <property type="nucleotide sequence ID" value="NZ_BMNW01000014.1"/>
</dbReference>
<dbReference type="EMBL" id="BMNW01000014">
    <property type="protein sequence ID" value="GGM28628.1"/>
    <property type="molecule type" value="Genomic_DNA"/>
</dbReference>
<reference evidence="3" key="1">
    <citation type="journal article" date="2019" name="Int. J. Syst. Evol. Microbiol.">
        <title>The Global Catalogue of Microorganisms (GCM) 10K type strain sequencing project: providing services to taxonomists for standard genome sequencing and annotation.</title>
        <authorList>
            <consortium name="The Broad Institute Genomics Platform"/>
            <consortium name="The Broad Institute Genome Sequencing Center for Infectious Disease"/>
            <person name="Wu L."/>
            <person name="Ma J."/>
        </authorList>
    </citation>
    <scope>NUCLEOTIDE SEQUENCE [LARGE SCALE GENOMIC DNA]</scope>
    <source>
        <strain evidence="3">JCM 13501</strain>
    </source>
</reference>
<evidence type="ECO:0008006" key="4">
    <source>
        <dbReference type="Google" id="ProtNLM"/>
    </source>
</evidence>
<evidence type="ECO:0000313" key="3">
    <source>
        <dbReference type="Proteomes" id="UP000616499"/>
    </source>
</evidence>
<proteinExistence type="predicted"/>
<organism evidence="2 3">
    <name type="scientific">Pseudomonas asuensis</name>
    <dbReference type="NCBI Taxonomy" id="1825787"/>
    <lineage>
        <taxon>Bacteria</taxon>
        <taxon>Pseudomonadati</taxon>
        <taxon>Pseudomonadota</taxon>
        <taxon>Gammaproteobacteria</taxon>
        <taxon>Pseudomonadales</taxon>
        <taxon>Pseudomonadaceae</taxon>
        <taxon>Pseudomonas</taxon>
    </lineage>
</organism>
<sequence>MKYTVVIIALLAALSPLAVLADTFRCGNSLINQGDRTFEVRKKCGEPAHRDFIGYMQGDYGRRESTREEWVYGPRNGGTYVLTFEANRLVSIEFARD</sequence>
<dbReference type="InterPro" id="IPR021268">
    <property type="entry name" value="DUF2845"/>
</dbReference>